<dbReference type="Proteomes" id="UP001235343">
    <property type="component" value="Unassembled WGS sequence"/>
</dbReference>
<reference evidence="2 3" key="1">
    <citation type="submission" date="2023-06" db="EMBL/GenBank/DDBJ databases">
        <title>Aquibacillus rhizosphaerae LR5S19.</title>
        <authorList>
            <person name="Sun J.-Q."/>
        </authorList>
    </citation>
    <scope>NUCLEOTIDE SEQUENCE [LARGE SCALE GENOMIC DNA]</scope>
    <source>
        <strain evidence="2 3">LR5S19</strain>
    </source>
</reference>
<comment type="caution">
    <text evidence="2">The sequence shown here is derived from an EMBL/GenBank/DDBJ whole genome shotgun (WGS) entry which is preliminary data.</text>
</comment>
<evidence type="ECO:0008006" key="4">
    <source>
        <dbReference type="Google" id="ProtNLM"/>
    </source>
</evidence>
<sequence>MEIIIGYLLGGVVFLLVVISFFKMVSYRMKKSNRELIERVTNLENRIEDLENK</sequence>
<dbReference type="RefSeq" id="WP_285930351.1">
    <property type="nucleotide sequence ID" value="NZ_JASTZU010000016.1"/>
</dbReference>
<evidence type="ECO:0000313" key="2">
    <source>
        <dbReference type="EMBL" id="MDL4839481.1"/>
    </source>
</evidence>
<proteinExistence type="predicted"/>
<keyword evidence="1" id="KW-0472">Membrane</keyword>
<evidence type="ECO:0000313" key="3">
    <source>
        <dbReference type="Proteomes" id="UP001235343"/>
    </source>
</evidence>
<organism evidence="2 3">
    <name type="scientific">Aquibacillus rhizosphaerae</name>
    <dbReference type="NCBI Taxonomy" id="3051431"/>
    <lineage>
        <taxon>Bacteria</taxon>
        <taxon>Bacillati</taxon>
        <taxon>Bacillota</taxon>
        <taxon>Bacilli</taxon>
        <taxon>Bacillales</taxon>
        <taxon>Bacillaceae</taxon>
        <taxon>Aquibacillus</taxon>
    </lineage>
</organism>
<keyword evidence="1" id="KW-1133">Transmembrane helix</keyword>
<name>A0ABT7L4F7_9BACI</name>
<keyword evidence="1" id="KW-0812">Transmembrane</keyword>
<accession>A0ABT7L4F7</accession>
<gene>
    <name evidence="2" type="ORF">QQS35_03275</name>
</gene>
<evidence type="ECO:0000256" key="1">
    <source>
        <dbReference type="SAM" id="Phobius"/>
    </source>
</evidence>
<dbReference type="EMBL" id="JASTZU010000016">
    <property type="protein sequence ID" value="MDL4839481.1"/>
    <property type="molecule type" value="Genomic_DNA"/>
</dbReference>
<protein>
    <recommendedName>
        <fullName evidence="4">DUF4083 domain-containing protein</fullName>
    </recommendedName>
</protein>
<keyword evidence="3" id="KW-1185">Reference proteome</keyword>
<feature type="transmembrane region" description="Helical" evidence="1">
    <location>
        <begin position="6"/>
        <end position="25"/>
    </location>
</feature>